<dbReference type="PANTHER" id="PTHR43630:SF2">
    <property type="entry name" value="GLYCOSYLTRANSFERASE"/>
    <property type="match status" value="1"/>
</dbReference>
<name>A0A1W9NZU7_UNCC3</name>
<reference evidence="3" key="1">
    <citation type="submission" date="2017-03" db="EMBL/GenBank/DDBJ databases">
        <title>Novel pathways for hydrocarbon cycling and metabolic interdependencies in hydrothermal sediment communities.</title>
        <authorList>
            <person name="Dombrowski N."/>
            <person name="Seitz K."/>
            <person name="Teske A."/>
            <person name="Baker B."/>
        </authorList>
    </citation>
    <scope>NUCLEOTIDE SEQUENCE [LARGE SCALE GENOMIC DNA]</scope>
</reference>
<organism evidence="2 3">
    <name type="scientific">candidate division CPR3 bacterium 4484_211</name>
    <dbReference type="NCBI Taxonomy" id="1968527"/>
    <lineage>
        <taxon>Bacteria</taxon>
        <taxon>Bacteria division CPR3</taxon>
    </lineage>
</organism>
<dbReference type="Proteomes" id="UP000192520">
    <property type="component" value="Unassembled WGS sequence"/>
</dbReference>
<dbReference type="EMBL" id="MZGJ01000002">
    <property type="protein sequence ID" value="OQX51532.1"/>
    <property type="molecule type" value="Genomic_DNA"/>
</dbReference>
<evidence type="ECO:0000313" key="2">
    <source>
        <dbReference type="EMBL" id="OQX51532.1"/>
    </source>
</evidence>
<dbReference type="Gene3D" id="3.90.550.10">
    <property type="entry name" value="Spore Coat Polysaccharide Biosynthesis Protein SpsA, Chain A"/>
    <property type="match status" value="1"/>
</dbReference>
<dbReference type="PANTHER" id="PTHR43630">
    <property type="entry name" value="POLY-BETA-1,6-N-ACETYL-D-GLUCOSAMINE SYNTHASE"/>
    <property type="match status" value="1"/>
</dbReference>
<dbReference type="CDD" id="cd02511">
    <property type="entry name" value="Beta4Glucosyltransferase"/>
    <property type="match status" value="1"/>
</dbReference>
<gene>
    <name evidence="2" type="ORF">B5M47_00270</name>
</gene>
<feature type="domain" description="Glycosyltransferase 2-like" evidence="1">
    <location>
        <begin position="6"/>
        <end position="131"/>
    </location>
</feature>
<protein>
    <recommendedName>
        <fullName evidence="1">Glycosyltransferase 2-like domain-containing protein</fullName>
    </recommendedName>
</protein>
<dbReference type="SUPFAM" id="SSF53448">
    <property type="entry name" value="Nucleotide-diphospho-sugar transferases"/>
    <property type="match status" value="1"/>
</dbReference>
<dbReference type="STRING" id="1968527.B5M47_00270"/>
<accession>A0A1W9NZU7</accession>
<evidence type="ECO:0000313" key="3">
    <source>
        <dbReference type="Proteomes" id="UP000192520"/>
    </source>
</evidence>
<dbReference type="Pfam" id="PF00535">
    <property type="entry name" value="Glycos_transf_2"/>
    <property type="match status" value="1"/>
</dbReference>
<dbReference type="InterPro" id="IPR001173">
    <property type="entry name" value="Glyco_trans_2-like"/>
</dbReference>
<proteinExistence type="predicted"/>
<evidence type="ECO:0000259" key="1">
    <source>
        <dbReference type="Pfam" id="PF00535"/>
    </source>
</evidence>
<dbReference type="InterPro" id="IPR029044">
    <property type="entry name" value="Nucleotide-diphossugar_trans"/>
</dbReference>
<sequence>MNPTISAVITSFNEERKIEKALKSILWVNEIILVDGQSTDKTIEVAQKYATKIISTPNDPGMMSMRNKGIEAASGDWILILDADETIPSKLAQEIKRVLKQMRENPVAYRFPRKGYFLGKWIRHCGWYPDYQTRFFKKGHGYYKNEHVHEQVTITNGPTGTINIPYEHHSYYDFKDYLFKVRRYIEFEAGKLAQRKKPPAAVSYLLFRPIARFFSIYIRQRGILEGWRGLILSFFAGYHEFMSYWKYKKLKG</sequence>
<comment type="caution">
    <text evidence="2">The sequence shown here is derived from an EMBL/GenBank/DDBJ whole genome shotgun (WGS) entry which is preliminary data.</text>
</comment>
<dbReference type="AlphaFoldDB" id="A0A1W9NZU7"/>